<dbReference type="EMBL" id="CP149782">
    <property type="protein sequence ID" value="WYF45695.1"/>
    <property type="molecule type" value="Genomic_DNA"/>
</dbReference>
<dbReference type="PANTHER" id="PTHR47432">
    <property type="entry name" value="CELL WALL ASSEMBLY REGULATOR SMI1"/>
    <property type="match status" value="1"/>
</dbReference>
<dbReference type="InterPro" id="IPR051873">
    <property type="entry name" value="KNR4/SMI1_regulator"/>
</dbReference>
<gene>
    <name evidence="2" type="ORF">WDJ50_06150</name>
</gene>
<feature type="domain" description="Knr4/Smi1-like" evidence="1">
    <location>
        <begin position="30"/>
        <end position="164"/>
    </location>
</feature>
<name>A0AAU6Q5R2_9DEIO</name>
<dbReference type="SUPFAM" id="SSF160631">
    <property type="entry name" value="SMI1/KNR4-like"/>
    <property type="match status" value="1"/>
</dbReference>
<dbReference type="Pfam" id="PF09346">
    <property type="entry name" value="SMI1_KNR4"/>
    <property type="match status" value="1"/>
</dbReference>
<dbReference type="AlphaFoldDB" id="A0AAU6Q5R2"/>
<dbReference type="GO" id="GO:0043332">
    <property type="term" value="C:mating projection tip"/>
    <property type="evidence" value="ECO:0007669"/>
    <property type="project" value="TreeGrafter"/>
</dbReference>
<evidence type="ECO:0000313" key="2">
    <source>
        <dbReference type="EMBL" id="WYF45695.1"/>
    </source>
</evidence>
<organism evidence="2">
    <name type="scientific">Deinococcus sp. VB142</name>
    <dbReference type="NCBI Taxonomy" id="3112952"/>
    <lineage>
        <taxon>Bacteria</taxon>
        <taxon>Thermotogati</taxon>
        <taxon>Deinococcota</taxon>
        <taxon>Deinococci</taxon>
        <taxon>Deinococcales</taxon>
        <taxon>Deinococcaceae</taxon>
        <taxon>Deinococcus</taxon>
    </lineage>
</organism>
<dbReference type="RefSeq" id="WP_339097012.1">
    <property type="nucleotide sequence ID" value="NZ_CP149782.1"/>
</dbReference>
<proteinExistence type="predicted"/>
<dbReference type="PANTHER" id="PTHR47432:SF1">
    <property type="entry name" value="CELL WALL ASSEMBLY REGULATOR SMI1"/>
    <property type="match status" value="1"/>
</dbReference>
<accession>A0AAU6Q5R2</accession>
<sequence>MSSELTTLFERLESWLAAHAPQIYTGLTPGTSEDDLNDLETLIGRKLPADYRALYRRHDDWGRALRLSHCPLMEVRQEWLVWESLAHEDFATTPEGHASHPAGAITPRYINLGWIPFLKDWGGNSVGVDLAPDKAGTWGQVITFGRDEYDKFVLADSLTDFLREYVARLEAGRVKVIDEKDPDFPPHQRLELTDEAGEGVDAYLKLADLFPGFRG</sequence>
<dbReference type="SMART" id="SM00860">
    <property type="entry name" value="SMI1_KNR4"/>
    <property type="match status" value="1"/>
</dbReference>
<reference evidence="2" key="1">
    <citation type="submission" date="2024-03" db="EMBL/GenBank/DDBJ databases">
        <title>Deinococcus weizhi sp. nov., isolated from human skin.</title>
        <authorList>
            <person name="Wei Z."/>
            <person name="Tian F."/>
            <person name="Yang C."/>
            <person name="Xin L.T."/>
            <person name="Wen Z.J."/>
            <person name="Lan K.C."/>
            <person name="Yu L."/>
            <person name="Zhe W."/>
            <person name="Dan F.D."/>
            <person name="Jun W."/>
            <person name="Rui Z."/>
            <person name="Yong X.J."/>
            <person name="Ting Y."/>
            <person name="Wei X."/>
            <person name="Xu Z.G."/>
            <person name="Xin Z."/>
            <person name="Dong F.G."/>
            <person name="Ni X.M."/>
            <person name="Zheng M.G."/>
            <person name="Chun Y."/>
            <person name="Qian W.X."/>
        </authorList>
    </citation>
    <scope>NUCLEOTIDE SEQUENCE</scope>
    <source>
        <strain evidence="2">VB142</strain>
    </source>
</reference>
<dbReference type="Gene3D" id="3.40.1580.10">
    <property type="entry name" value="SMI1/KNR4-like"/>
    <property type="match status" value="1"/>
</dbReference>
<protein>
    <submittedName>
        <fullName evidence="2">SMI1/KNR4 family protein</fullName>
    </submittedName>
</protein>
<evidence type="ECO:0000259" key="1">
    <source>
        <dbReference type="SMART" id="SM00860"/>
    </source>
</evidence>
<dbReference type="InterPro" id="IPR018958">
    <property type="entry name" value="Knr4/Smi1-like_dom"/>
</dbReference>
<dbReference type="InterPro" id="IPR037883">
    <property type="entry name" value="Knr4/Smi1-like_sf"/>
</dbReference>